<sequence length="110" mass="12635">MKCRWGVAVFGFDILLTWPEVMATQPEVGVSDFVLLDNLTTDTFIENLHLSQCNQGHIRDIFVRVIRCFLMRREALAPCQSAVEIFHSGLGHRYLHAIEYKHMAQWAAMA</sequence>
<accession>A0ABN8I5W0</accession>
<keyword evidence="3" id="KW-1185">Reference proteome</keyword>
<dbReference type="Proteomes" id="UP000837857">
    <property type="component" value="Chromosome 18"/>
</dbReference>
<evidence type="ECO:0000313" key="2">
    <source>
        <dbReference type="EMBL" id="CAH2048309.1"/>
    </source>
</evidence>
<evidence type="ECO:0000313" key="3">
    <source>
        <dbReference type="Proteomes" id="UP000837857"/>
    </source>
</evidence>
<feature type="signal peptide" evidence="1">
    <location>
        <begin position="1"/>
        <end position="23"/>
    </location>
</feature>
<organism evidence="2 3">
    <name type="scientific">Iphiclides podalirius</name>
    <name type="common">scarce swallowtail</name>
    <dbReference type="NCBI Taxonomy" id="110791"/>
    <lineage>
        <taxon>Eukaryota</taxon>
        <taxon>Metazoa</taxon>
        <taxon>Ecdysozoa</taxon>
        <taxon>Arthropoda</taxon>
        <taxon>Hexapoda</taxon>
        <taxon>Insecta</taxon>
        <taxon>Pterygota</taxon>
        <taxon>Neoptera</taxon>
        <taxon>Endopterygota</taxon>
        <taxon>Lepidoptera</taxon>
        <taxon>Glossata</taxon>
        <taxon>Ditrysia</taxon>
        <taxon>Papilionoidea</taxon>
        <taxon>Papilionidae</taxon>
        <taxon>Papilioninae</taxon>
        <taxon>Iphiclides</taxon>
    </lineage>
</organism>
<protein>
    <submittedName>
        <fullName evidence="2">Uncharacterized protein</fullName>
    </submittedName>
</protein>
<proteinExistence type="predicted"/>
<feature type="chain" id="PRO_5046647723" evidence="1">
    <location>
        <begin position="24"/>
        <end position="110"/>
    </location>
</feature>
<reference evidence="2" key="1">
    <citation type="submission" date="2022-03" db="EMBL/GenBank/DDBJ databases">
        <authorList>
            <person name="Martin H S."/>
        </authorList>
    </citation>
    <scope>NUCLEOTIDE SEQUENCE</scope>
</reference>
<evidence type="ECO:0000256" key="1">
    <source>
        <dbReference type="SAM" id="SignalP"/>
    </source>
</evidence>
<gene>
    <name evidence="2" type="ORF">IPOD504_LOCUS5999</name>
</gene>
<keyword evidence="1" id="KW-0732">Signal</keyword>
<name>A0ABN8I5W0_9NEOP</name>
<dbReference type="EMBL" id="OW152830">
    <property type="protein sequence ID" value="CAH2048309.1"/>
    <property type="molecule type" value="Genomic_DNA"/>
</dbReference>
<feature type="non-terminal residue" evidence="2">
    <location>
        <position position="110"/>
    </location>
</feature>